<reference evidence="1 2" key="1">
    <citation type="submission" date="2024-01" db="EMBL/GenBank/DDBJ databases">
        <title>Genome assemblies of Stephania.</title>
        <authorList>
            <person name="Yang L."/>
        </authorList>
    </citation>
    <scope>NUCLEOTIDE SEQUENCE [LARGE SCALE GENOMIC DNA]</scope>
    <source>
        <strain evidence="1">YNDBR</strain>
        <tissue evidence="1">Leaf</tissue>
    </source>
</reference>
<accession>A0AAP0LKH0</accession>
<dbReference type="AlphaFoldDB" id="A0AAP0LKH0"/>
<gene>
    <name evidence="1" type="ORF">Syun_001899</name>
</gene>
<comment type="caution">
    <text evidence="1">The sequence shown here is derived from an EMBL/GenBank/DDBJ whole genome shotgun (WGS) entry which is preliminary data.</text>
</comment>
<sequence>MAVVAADGGDGRQRYRVIDDDSSCATIAAATVNSAMARCRIGRSSTGDAIRRSSTTRWIQIRLEGHGYRSRVSGTYLEASARHFGEIFAIV</sequence>
<protein>
    <submittedName>
        <fullName evidence="1">Uncharacterized protein</fullName>
    </submittedName>
</protein>
<evidence type="ECO:0000313" key="1">
    <source>
        <dbReference type="EMBL" id="KAK9169759.1"/>
    </source>
</evidence>
<keyword evidence="2" id="KW-1185">Reference proteome</keyword>
<dbReference type="Proteomes" id="UP001420932">
    <property type="component" value="Unassembled WGS sequence"/>
</dbReference>
<organism evidence="1 2">
    <name type="scientific">Stephania yunnanensis</name>
    <dbReference type="NCBI Taxonomy" id="152371"/>
    <lineage>
        <taxon>Eukaryota</taxon>
        <taxon>Viridiplantae</taxon>
        <taxon>Streptophyta</taxon>
        <taxon>Embryophyta</taxon>
        <taxon>Tracheophyta</taxon>
        <taxon>Spermatophyta</taxon>
        <taxon>Magnoliopsida</taxon>
        <taxon>Ranunculales</taxon>
        <taxon>Menispermaceae</taxon>
        <taxon>Menispermoideae</taxon>
        <taxon>Cissampelideae</taxon>
        <taxon>Stephania</taxon>
    </lineage>
</organism>
<name>A0AAP0LKH0_9MAGN</name>
<evidence type="ECO:0000313" key="2">
    <source>
        <dbReference type="Proteomes" id="UP001420932"/>
    </source>
</evidence>
<dbReference type="EMBL" id="JBBNAF010000001">
    <property type="protein sequence ID" value="KAK9169759.1"/>
    <property type="molecule type" value="Genomic_DNA"/>
</dbReference>
<proteinExistence type="predicted"/>